<dbReference type="Gene3D" id="3.30.160.20">
    <property type="match status" value="1"/>
</dbReference>
<dbReference type="SUPFAM" id="SSF54768">
    <property type="entry name" value="dsRNA-binding domain-like"/>
    <property type="match status" value="1"/>
</dbReference>
<name>A0A8J2WMX5_9CRUS</name>
<dbReference type="GO" id="GO:0005737">
    <property type="term" value="C:cytoplasm"/>
    <property type="evidence" value="ECO:0007669"/>
    <property type="project" value="TreeGrafter"/>
</dbReference>
<organism evidence="2 3">
    <name type="scientific">Daphnia galeata</name>
    <dbReference type="NCBI Taxonomy" id="27404"/>
    <lineage>
        <taxon>Eukaryota</taxon>
        <taxon>Metazoa</taxon>
        <taxon>Ecdysozoa</taxon>
        <taxon>Arthropoda</taxon>
        <taxon>Crustacea</taxon>
        <taxon>Branchiopoda</taxon>
        <taxon>Diplostraca</taxon>
        <taxon>Cladocera</taxon>
        <taxon>Anomopoda</taxon>
        <taxon>Daphniidae</taxon>
        <taxon>Daphnia</taxon>
    </lineage>
</organism>
<dbReference type="Proteomes" id="UP000789390">
    <property type="component" value="Unassembled WGS sequence"/>
</dbReference>
<accession>A0A8J2WMX5</accession>
<dbReference type="Pfam" id="PF01207">
    <property type="entry name" value="Dus"/>
    <property type="match status" value="1"/>
</dbReference>
<reference evidence="2" key="1">
    <citation type="submission" date="2021-11" db="EMBL/GenBank/DDBJ databases">
        <authorList>
            <person name="Schell T."/>
        </authorList>
    </citation>
    <scope>NUCLEOTIDE SEQUENCE</scope>
    <source>
        <strain evidence="2">M5</strain>
    </source>
</reference>
<proteinExistence type="predicted"/>
<comment type="caution">
    <text evidence="2">The sequence shown here is derived from an EMBL/GenBank/DDBJ whole genome shotgun (WGS) entry which is preliminary data.</text>
</comment>
<keyword evidence="3" id="KW-1185">Reference proteome</keyword>
<dbReference type="InterPro" id="IPR035587">
    <property type="entry name" value="DUS-like_FMN-bd"/>
</dbReference>
<dbReference type="EMBL" id="CAKKLH010000325">
    <property type="protein sequence ID" value="CAH0112285.1"/>
    <property type="molecule type" value="Genomic_DNA"/>
</dbReference>
<dbReference type="OrthoDB" id="10262250at2759"/>
<dbReference type="PANTHER" id="PTHR45936">
    <property type="entry name" value="TRNA-DIHYDROURIDINE(20) SYNTHASE [NAD(P)+]-LIKE"/>
    <property type="match status" value="1"/>
</dbReference>
<dbReference type="InterPro" id="IPR013785">
    <property type="entry name" value="Aldolase_TIM"/>
</dbReference>
<evidence type="ECO:0000259" key="1">
    <source>
        <dbReference type="Pfam" id="PF01207"/>
    </source>
</evidence>
<dbReference type="InterPro" id="IPR052582">
    <property type="entry name" value="tRNA-DUS-like"/>
</dbReference>
<dbReference type="GO" id="GO:0000049">
    <property type="term" value="F:tRNA binding"/>
    <property type="evidence" value="ECO:0007669"/>
    <property type="project" value="InterPro"/>
</dbReference>
<sequence length="459" mass="51976">MSRLNYADKIILAPMVRMGTLPLRLLALRYGADIVYTEEIVDKKMVRTKRVVNEILGTIDFIDEFDGSVVFRTCNEESSRVVFQVGTSDAKLALDVAKLVEKDVAGFDVNMGCPKEFSIKGGMGAALLKQPEKIKDILTNLVSNTSIPITCKIRLLPTIEETLSLANVIQNCGVAAVAVHGRTKEERPQHPNNNEAIKKIAENLKIPVIANGGSREIETYEHILRFHKTTGASSVMIARAAQYNSSVFRSTGKLSLDEVIPEYLKLCIEYDNVFTNTKYCVQMMLRDLQETPMGKRLLDSKIEEEIYQIWGLLDYYKEKREEFMKQSLKLQVTLPSMGHLEPANKRAKTESTFFSRVCDDDEIIKVMIPLRKPYQKHILPKTVLHEHACKAQHSKLPVYHSEQVDKLFFSTVVVQGKRYANRYLEKNKRSSEQAAALACLYALNLLPADVIDEFPQLTK</sequence>
<protein>
    <recommendedName>
        <fullName evidence="1">DUS-like FMN-binding domain-containing protein</fullName>
    </recommendedName>
</protein>
<evidence type="ECO:0000313" key="2">
    <source>
        <dbReference type="EMBL" id="CAH0112285.1"/>
    </source>
</evidence>
<feature type="domain" description="DUS-like FMN-binding" evidence="1">
    <location>
        <begin position="11"/>
        <end position="284"/>
    </location>
</feature>
<dbReference type="CDD" id="cd02801">
    <property type="entry name" value="DUS_like_FMN"/>
    <property type="match status" value="1"/>
</dbReference>
<dbReference type="SUPFAM" id="SSF51395">
    <property type="entry name" value="FMN-linked oxidoreductases"/>
    <property type="match status" value="1"/>
</dbReference>
<dbReference type="InterPro" id="IPR044463">
    <property type="entry name" value="DUS2_DSRM"/>
</dbReference>
<dbReference type="Gene3D" id="3.20.20.70">
    <property type="entry name" value="Aldolase class I"/>
    <property type="match status" value="1"/>
</dbReference>
<evidence type="ECO:0000313" key="3">
    <source>
        <dbReference type="Proteomes" id="UP000789390"/>
    </source>
</evidence>
<dbReference type="PANTHER" id="PTHR45936:SF1">
    <property type="entry name" value="TRNA-DIHYDROURIDINE(20) SYNTHASE [NAD(P)+]-LIKE"/>
    <property type="match status" value="1"/>
</dbReference>
<dbReference type="AlphaFoldDB" id="A0A8J2WMX5"/>
<gene>
    <name evidence="2" type="ORF">DGAL_LOCUS16000</name>
</gene>
<dbReference type="CDD" id="cd19871">
    <property type="entry name" value="DSRM_DUS2L"/>
    <property type="match status" value="1"/>
</dbReference>
<dbReference type="GO" id="GO:0017150">
    <property type="term" value="F:tRNA dihydrouridine synthase activity"/>
    <property type="evidence" value="ECO:0007669"/>
    <property type="project" value="TreeGrafter"/>
</dbReference>